<dbReference type="Pfam" id="PF12862">
    <property type="entry name" value="ANAPC5"/>
    <property type="match status" value="1"/>
</dbReference>
<evidence type="ECO:0000256" key="1">
    <source>
        <dbReference type="ARBA" id="ARBA00007450"/>
    </source>
</evidence>
<dbReference type="InterPro" id="IPR037679">
    <property type="entry name" value="Apc5"/>
</dbReference>
<dbReference type="GO" id="GO:0051301">
    <property type="term" value="P:cell division"/>
    <property type="evidence" value="ECO:0007669"/>
    <property type="project" value="UniProtKB-KW"/>
</dbReference>
<evidence type="ECO:0000256" key="2">
    <source>
        <dbReference type="ARBA" id="ARBA00016066"/>
    </source>
</evidence>
<evidence type="ECO:0000313" key="8">
    <source>
        <dbReference type="EMBL" id="KAF3333722.1"/>
    </source>
</evidence>
<evidence type="ECO:0000313" key="9">
    <source>
        <dbReference type="Proteomes" id="UP000623129"/>
    </source>
</evidence>
<keyword evidence="4" id="KW-0498">Mitosis</keyword>
<dbReference type="AlphaFoldDB" id="A0A833R4X4"/>
<gene>
    <name evidence="8" type="ORF">FCM35_KLT01413</name>
</gene>
<proteinExistence type="inferred from homology"/>
<dbReference type="GO" id="GO:0070979">
    <property type="term" value="P:protein K11-linked ubiquitination"/>
    <property type="evidence" value="ECO:0007669"/>
    <property type="project" value="TreeGrafter"/>
</dbReference>
<sequence>MSLFSLGGGQGSRESGGGGASVYDLTPHKIALCQLIHVFAPPAQNLLPFPFQSVSHHNRLGLLLFALTRSCEDYLEPPLEELLNQLKAIDVTVHDWFRDHLTSELDTLTSADDLFNFFDKVQTVLAAPEGGNLDGDQIFLDPSSHLGIFLRCCTLAFNSLSFEGICHLLAKIGTYCTANFAYELAEEEEEEFNTDHEMLEMHMQMEGVQRELTDDEEMEPSMLAIYGHGFGPETPMGESSSSSFRMHSAFRYHGGNNQREEHNLDILRSRWQIEGYLNEQADLLEKNSSSVPLNSFNATLSHIQKLAPNLHRVQYLQYLNALYHDDFVSAADSLHHYFDYSAGKDGLFNRMSPQVPQSGIILGRYEAALLSLGTLHSRFGHSKTALDALTEAVCFSQRNNDDACLTYTLAAICNLLFETGTSRHSIGVIGSPHSLGTSTGMGTPSSTQQLLLVLLKRSLKRADSLKLTSLLAHNRLTLAKFDLKHVKRPLLSFGPKASTNLKTCPIDVCRELRLSGRVLTDFGSDNISLLNDSGTFSTSWLKNLAAVDNKNMWGLCRNDYDVFNWYVQPSPIPASVLQLAGSSYLLRSTSWEHYGSAPLVRANALVYATCFADVASSSELSLAYVKLVQHLAVFNGYTEAFGALKLAEEKLPSTSKFQISLLKLQLLHDRALHRGHLKLAQSICNDLGVLASSGNGVDMDLKTEAGLRQARTLLASNQFGQAEAVASDLFCTCYKYNMQVENATVLLLLAEIQKKSGNAVLGLPYALASLSFCKAFNLDLLEACAALTIVELWLVLGPGHAKRASSLVHRSLPMILGHGGLELRARANIALAKCYLSDPTFSISVDPSCVLDPLCQAAEELQILEYNEMAAEVFYLIATVYNHLEMVDEREQAAASFRDYVLTLEKHNEAEDEELMSY</sequence>
<dbReference type="GO" id="GO:0045842">
    <property type="term" value="P:positive regulation of mitotic metaphase/anaphase transition"/>
    <property type="evidence" value="ECO:0007669"/>
    <property type="project" value="TreeGrafter"/>
</dbReference>
<reference evidence="8" key="1">
    <citation type="submission" date="2020-01" db="EMBL/GenBank/DDBJ databases">
        <title>Genome sequence of Kobresia littledalei, the first chromosome-level genome in the family Cyperaceae.</title>
        <authorList>
            <person name="Qu G."/>
        </authorList>
    </citation>
    <scope>NUCLEOTIDE SEQUENCE</scope>
    <source>
        <strain evidence="8">C.B.Clarke</strain>
        <tissue evidence="8">Leaf</tissue>
    </source>
</reference>
<dbReference type="GO" id="GO:0031145">
    <property type="term" value="P:anaphase-promoting complex-dependent catabolic process"/>
    <property type="evidence" value="ECO:0007669"/>
    <property type="project" value="TreeGrafter"/>
</dbReference>
<keyword evidence="9" id="KW-1185">Reference proteome</keyword>
<dbReference type="CDD" id="cd16270">
    <property type="entry name" value="Apc5_N"/>
    <property type="match status" value="1"/>
</dbReference>
<keyword evidence="5" id="KW-0833">Ubl conjugation pathway</keyword>
<evidence type="ECO:0000256" key="3">
    <source>
        <dbReference type="ARBA" id="ARBA00022618"/>
    </source>
</evidence>
<dbReference type="OrthoDB" id="2504561at2759"/>
<evidence type="ECO:0000256" key="6">
    <source>
        <dbReference type="ARBA" id="ARBA00023306"/>
    </source>
</evidence>
<comment type="similarity">
    <text evidence="1">Belongs to the APC5 family.</text>
</comment>
<name>A0A833R4X4_9POAL</name>
<dbReference type="EMBL" id="SWLB01000010">
    <property type="protein sequence ID" value="KAF3333722.1"/>
    <property type="molecule type" value="Genomic_DNA"/>
</dbReference>
<organism evidence="8 9">
    <name type="scientific">Carex littledalei</name>
    <dbReference type="NCBI Taxonomy" id="544730"/>
    <lineage>
        <taxon>Eukaryota</taxon>
        <taxon>Viridiplantae</taxon>
        <taxon>Streptophyta</taxon>
        <taxon>Embryophyta</taxon>
        <taxon>Tracheophyta</taxon>
        <taxon>Spermatophyta</taxon>
        <taxon>Magnoliopsida</taxon>
        <taxon>Liliopsida</taxon>
        <taxon>Poales</taxon>
        <taxon>Cyperaceae</taxon>
        <taxon>Cyperoideae</taxon>
        <taxon>Cariceae</taxon>
        <taxon>Carex</taxon>
        <taxon>Carex subgen. Euthyceras</taxon>
    </lineage>
</organism>
<evidence type="ECO:0000256" key="4">
    <source>
        <dbReference type="ARBA" id="ARBA00022776"/>
    </source>
</evidence>
<dbReference type="InterPro" id="IPR026000">
    <property type="entry name" value="Apc5_dom"/>
</dbReference>
<dbReference type="PANTHER" id="PTHR12830:SF9">
    <property type="entry name" value="ANAPHASE-PROMOTING COMPLEX SUBUNIT 5"/>
    <property type="match status" value="1"/>
</dbReference>
<feature type="domain" description="Anaphase-promoting complex subunit 5" evidence="7">
    <location>
        <begin position="315"/>
        <end position="416"/>
    </location>
</feature>
<accession>A0A833R4X4</accession>
<dbReference type="PANTHER" id="PTHR12830">
    <property type="entry name" value="ANAPHASE-PROMOTING COMPLEX SUBUNIT 5"/>
    <property type="match status" value="1"/>
</dbReference>
<evidence type="ECO:0000256" key="5">
    <source>
        <dbReference type="ARBA" id="ARBA00022786"/>
    </source>
</evidence>
<dbReference type="Proteomes" id="UP000623129">
    <property type="component" value="Unassembled WGS sequence"/>
</dbReference>
<keyword evidence="6" id="KW-0131">Cell cycle</keyword>
<keyword evidence="3" id="KW-0132">Cell division</keyword>
<comment type="caution">
    <text evidence="8">The sequence shown here is derived from an EMBL/GenBank/DDBJ whole genome shotgun (WGS) entry which is preliminary data.</text>
</comment>
<evidence type="ECO:0000259" key="7">
    <source>
        <dbReference type="Pfam" id="PF12862"/>
    </source>
</evidence>
<protein>
    <recommendedName>
        <fullName evidence="2">Anaphase-promoting complex subunit 5</fullName>
    </recommendedName>
</protein>
<dbReference type="GO" id="GO:0005680">
    <property type="term" value="C:anaphase-promoting complex"/>
    <property type="evidence" value="ECO:0007669"/>
    <property type="project" value="InterPro"/>
</dbReference>